<dbReference type="CTD" id="20321649"/>
<gene>
    <name evidence="2" type="ORF">T265_07470</name>
</gene>
<dbReference type="EMBL" id="KL596791">
    <property type="protein sequence ID" value="KER24961.1"/>
    <property type="molecule type" value="Genomic_DNA"/>
</dbReference>
<organism evidence="2 3">
    <name type="scientific">Opisthorchis viverrini</name>
    <name type="common">Southeast Asian liver fluke</name>
    <dbReference type="NCBI Taxonomy" id="6198"/>
    <lineage>
        <taxon>Eukaryota</taxon>
        <taxon>Metazoa</taxon>
        <taxon>Spiralia</taxon>
        <taxon>Lophotrochozoa</taxon>
        <taxon>Platyhelminthes</taxon>
        <taxon>Trematoda</taxon>
        <taxon>Digenea</taxon>
        <taxon>Opisthorchiida</taxon>
        <taxon>Opisthorchiata</taxon>
        <taxon>Opisthorchiidae</taxon>
        <taxon>Opisthorchis</taxon>
    </lineage>
</organism>
<evidence type="ECO:0000313" key="3">
    <source>
        <dbReference type="Proteomes" id="UP000054324"/>
    </source>
</evidence>
<dbReference type="AlphaFoldDB" id="A0A074ZCD7"/>
<dbReference type="Proteomes" id="UP000054324">
    <property type="component" value="Unassembled WGS sequence"/>
</dbReference>
<sequence>MKFQNQRLCISSNTIVRRYDVSVNTVCNADDDDDGHDGDADDDDDDDDGDDDDDDDDDVDDDDDADDGDDDDEDDDEEEEEGEDDYGNDDDYLKNVEVLVRGVRFKPQRLVAEAVEITRHHSVNRIEGVDLVSLWKAVLDKPS</sequence>
<feature type="compositionally biased region" description="Acidic residues" evidence="1">
    <location>
        <begin position="29"/>
        <end position="90"/>
    </location>
</feature>
<dbReference type="GeneID" id="20321649"/>
<proteinExistence type="predicted"/>
<accession>A0A074ZCD7</accession>
<name>A0A074ZCD7_OPIVI</name>
<dbReference type="RefSeq" id="XP_009171267.1">
    <property type="nucleotide sequence ID" value="XM_009173003.1"/>
</dbReference>
<dbReference type="KEGG" id="ovi:T265_07470"/>
<feature type="region of interest" description="Disordered" evidence="1">
    <location>
        <begin position="26"/>
        <end position="92"/>
    </location>
</feature>
<protein>
    <submittedName>
        <fullName evidence="2">Uncharacterized protein</fullName>
    </submittedName>
</protein>
<evidence type="ECO:0000256" key="1">
    <source>
        <dbReference type="SAM" id="MobiDB-lite"/>
    </source>
</evidence>
<reference evidence="2 3" key="1">
    <citation type="submission" date="2013-11" db="EMBL/GenBank/DDBJ databases">
        <title>Opisthorchis viverrini - life in the bile duct.</title>
        <authorList>
            <person name="Young N.D."/>
            <person name="Nagarajan N."/>
            <person name="Lin S.J."/>
            <person name="Korhonen P.K."/>
            <person name="Jex A.R."/>
            <person name="Hall R.S."/>
            <person name="Safavi-Hemami H."/>
            <person name="Kaewkong W."/>
            <person name="Bertrand D."/>
            <person name="Gao S."/>
            <person name="Seet Q."/>
            <person name="Wongkham S."/>
            <person name="Teh B.T."/>
            <person name="Wongkham C."/>
            <person name="Intapan P.M."/>
            <person name="Maleewong W."/>
            <person name="Yang X."/>
            <person name="Hu M."/>
            <person name="Wang Z."/>
            <person name="Hofmann A."/>
            <person name="Sternberg P.W."/>
            <person name="Tan P."/>
            <person name="Wang J."/>
            <person name="Gasser R.B."/>
        </authorList>
    </citation>
    <scope>NUCLEOTIDE SEQUENCE [LARGE SCALE GENOMIC DNA]</scope>
</reference>
<keyword evidence="3" id="KW-1185">Reference proteome</keyword>
<evidence type="ECO:0000313" key="2">
    <source>
        <dbReference type="EMBL" id="KER24961.1"/>
    </source>
</evidence>